<dbReference type="PANTHER" id="PTHR33420:SF12">
    <property type="entry name" value="FIMBRIN-LIKE PROTEIN FIMI-RELATED"/>
    <property type="match status" value="1"/>
</dbReference>
<dbReference type="EMBL" id="CP117989">
    <property type="protein sequence ID" value="WDG11298.1"/>
    <property type="molecule type" value="Genomic_DNA"/>
</dbReference>
<evidence type="ECO:0000313" key="7">
    <source>
        <dbReference type="EMBL" id="WDG11298.1"/>
    </source>
</evidence>
<evidence type="ECO:0000256" key="4">
    <source>
        <dbReference type="ARBA" id="ARBA00023263"/>
    </source>
</evidence>
<dbReference type="InterPro" id="IPR050263">
    <property type="entry name" value="Bact_Fimbrial_Adh_Pro"/>
</dbReference>
<comment type="similarity">
    <text evidence="2">Belongs to the fimbrial protein family.</text>
</comment>
<keyword evidence="3 5" id="KW-0732">Signal</keyword>
<feature type="chain" id="PRO_5043018327" evidence="5">
    <location>
        <begin position="27"/>
        <end position="177"/>
    </location>
</feature>
<dbReference type="RefSeq" id="WP_005429136.1">
    <property type="nucleotide sequence ID" value="NZ_BBKG01000043.1"/>
</dbReference>
<dbReference type="InterPro" id="IPR036937">
    <property type="entry name" value="Adhesion_dom_fimbrial_sf"/>
</dbReference>
<dbReference type="InterPro" id="IPR000259">
    <property type="entry name" value="Adhesion_dom_fimbrial"/>
</dbReference>
<gene>
    <name evidence="7" type="ORF">PUN50_18720</name>
</gene>
<comment type="subcellular location">
    <subcellularLocation>
        <location evidence="1">Fimbrium</location>
    </subcellularLocation>
</comment>
<evidence type="ECO:0000256" key="3">
    <source>
        <dbReference type="ARBA" id="ARBA00022729"/>
    </source>
</evidence>
<dbReference type="PANTHER" id="PTHR33420">
    <property type="entry name" value="FIMBRIAL SUBUNIT ELFA-RELATED"/>
    <property type="match status" value="1"/>
</dbReference>
<accession>A0AAQ2Y3A8</accession>
<feature type="domain" description="Fimbrial-type adhesion" evidence="6">
    <location>
        <begin position="33"/>
        <end position="176"/>
    </location>
</feature>
<dbReference type="SUPFAM" id="SSF49401">
    <property type="entry name" value="Bacterial adhesins"/>
    <property type="match status" value="1"/>
</dbReference>
<evidence type="ECO:0000256" key="2">
    <source>
        <dbReference type="ARBA" id="ARBA00006671"/>
    </source>
</evidence>
<evidence type="ECO:0000259" key="6">
    <source>
        <dbReference type="Pfam" id="PF00419"/>
    </source>
</evidence>
<protein>
    <submittedName>
        <fullName evidence="7">Fimbrial protein</fullName>
    </submittedName>
</protein>
<dbReference type="Pfam" id="PF00419">
    <property type="entry name" value="Fimbrial"/>
    <property type="match status" value="1"/>
</dbReference>
<evidence type="ECO:0000256" key="5">
    <source>
        <dbReference type="SAM" id="SignalP"/>
    </source>
</evidence>
<dbReference type="GO" id="GO:0009289">
    <property type="term" value="C:pilus"/>
    <property type="evidence" value="ECO:0007669"/>
    <property type="project" value="UniProtKB-SubCell"/>
</dbReference>
<name>A0AAQ2Y3A8_9VIBR</name>
<dbReference type="AlphaFoldDB" id="A0AAQ2Y3A8"/>
<organism evidence="7 8">
    <name type="scientific">Vibrio campbellii</name>
    <dbReference type="NCBI Taxonomy" id="680"/>
    <lineage>
        <taxon>Bacteria</taxon>
        <taxon>Pseudomonadati</taxon>
        <taxon>Pseudomonadota</taxon>
        <taxon>Gammaproteobacteria</taxon>
        <taxon>Vibrionales</taxon>
        <taxon>Vibrionaceae</taxon>
        <taxon>Vibrio</taxon>
    </lineage>
</organism>
<sequence>MKAKFIRSSIAATFLFGLMSATPALAENTTNVYFKGEIVESACGLSPDSIDQTIQLGQQPTHIFKAKGDRSTPVPFQVKLTDCDTSVATTAQFTFDSNPDTTGNLFSVEGGATGIGVRILHDGNPINNGDVAASNVLIDGTNIASFSAAYEANVDVTATPVTAGVAESWALLRVTYL</sequence>
<proteinExistence type="inferred from homology"/>
<reference evidence="7" key="1">
    <citation type="submission" date="2023-02" db="EMBL/GenBank/DDBJ databases">
        <title>Isolation, identification, and genome analysis of Vibrio campbellii in the Penaeus vannamei larvae stage.</title>
        <authorList>
            <person name="Huang T."/>
            <person name="Zhang B."/>
        </authorList>
    </citation>
    <scope>NUCLEOTIDE SEQUENCE</scope>
    <source>
        <strain evidence="7">20220413_1</strain>
    </source>
</reference>
<dbReference type="InterPro" id="IPR008966">
    <property type="entry name" value="Adhesion_dom_sf"/>
</dbReference>
<dbReference type="GO" id="GO:0043709">
    <property type="term" value="P:cell adhesion involved in single-species biofilm formation"/>
    <property type="evidence" value="ECO:0007669"/>
    <property type="project" value="TreeGrafter"/>
</dbReference>
<evidence type="ECO:0000256" key="1">
    <source>
        <dbReference type="ARBA" id="ARBA00004561"/>
    </source>
</evidence>
<dbReference type="Gene3D" id="2.60.40.1090">
    <property type="entry name" value="Fimbrial-type adhesion domain"/>
    <property type="match status" value="1"/>
</dbReference>
<keyword evidence="4" id="KW-0281">Fimbrium</keyword>
<dbReference type="Proteomes" id="UP001219537">
    <property type="component" value="Chromosome 2"/>
</dbReference>
<feature type="signal peptide" evidence="5">
    <location>
        <begin position="1"/>
        <end position="26"/>
    </location>
</feature>
<evidence type="ECO:0000313" key="8">
    <source>
        <dbReference type="Proteomes" id="UP001219537"/>
    </source>
</evidence>
<dbReference type="GeneID" id="67380393"/>